<evidence type="ECO:0000256" key="1">
    <source>
        <dbReference type="ARBA" id="ARBA00004651"/>
    </source>
</evidence>
<dbReference type="GO" id="GO:0005886">
    <property type="term" value="C:plasma membrane"/>
    <property type="evidence" value="ECO:0007669"/>
    <property type="project" value="UniProtKB-SubCell"/>
</dbReference>
<evidence type="ECO:0000256" key="6">
    <source>
        <dbReference type="ARBA" id="ARBA00023136"/>
    </source>
</evidence>
<dbReference type="Gene3D" id="1.10.3720.10">
    <property type="entry name" value="MetI-like"/>
    <property type="match status" value="1"/>
</dbReference>
<feature type="transmembrane region" description="Helical" evidence="7">
    <location>
        <begin position="182"/>
        <end position="207"/>
    </location>
</feature>
<protein>
    <submittedName>
        <fullName evidence="9">Sugar ABC transporter permease</fullName>
    </submittedName>
</protein>
<reference evidence="9 10" key="1">
    <citation type="submission" date="2019-01" db="EMBL/GenBank/DDBJ databases">
        <title>Complete genome sequence of Cohnella hallensis HS21 isolated from Korean fir (Abies koreana) rhizospheric soil.</title>
        <authorList>
            <person name="Jiang L."/>
            <person name="Kang S.W."/>
            <person name="Kim S."/>
            <person name="Jung J."/>
            <person name="Kim C.Y."/>
            <person name="Kim D.H."/>
            <person name="Kim S.W."/>
            <person name="Lee J."/>
        </authorList>
    </citation>
    <scope>NUCLEOTIDE SEQUENCE [LARGE SCALE GENOMIC DNA]</scope>
    <source>
        <strain evidence="9 10">HS21</strain>
    </source>
</reference>
<keyword evidence="2 7" id="KW-0813">Transport</keyword>
<dbReference type="PROSITE" id="PS50928">
    <property type="entry name" value="ABC_TM1"/>
    <property type="match status" value="1"/>
</dbReference>
<dbReference type="Pfam" id="PF00528">
    <property type="entry name" value="BPD_transp_1"/>
    <property type="match status" value="1"/>
</dbReference>
<name>A0A3T1DBQ8_9BACL</name>
<evidence type="ECO:0000313" key="9">
    <source>
        <dbReference type="EMBL" id="BBI35532.1"/>
    </source>
</evidence>
<feature type="transmembrane region" description="Helical" evidence="7">
    <location>
        <begin position="110"/>
        <end position="134"/>
    </location>
</feature>
<evidence type="ECO:0000256" key="7">
    <source>
        <dbReference type="RuleBase" id="RU363032"/>
    </source>
</evidence>
<dbReference type="SUPFAM" id="SSF161098">
    <property type="entry name" value="MetI-like"/>
    <property type="match status" value="1"/>
</dbReference>
<dbReference type="OrthoDB" id="157184at2"/>
<feature type="transmembrane region" description="Helical" evidence="7">
    <location>
        <begin position="140"/>
        <end position="161"/>
    </location>
</feature>
<keyword evidence="4 7" id="KW-0812">Transmembrane</keyword>
<feature type="transmembrane region" description="Helical" evidence="7">
    <location>
        <begin position="12"/>
        <end position="36"/>
    </location>
</feature>
<keyword evidence="6 7" id="KW-0472">Membrane</keyword>
<proteinExistence type="inferred from homology"/>
<dbReference type="EMBL" id="AP019400">
    <property type="protein sequence ID" value="BBI35532.1"/>
    <property type="molecule type" value="Genomic_DNA"/>
</dbReference>
<organism evidence="9 10">
    <name type="scientific">Cohnella abietis</name>
    <dbReference type="NCBI Taxonomy" id="2507935"/>
    <lineage>
        <taxon>Bacteria</taxon>
        <taxon>Bacillati</taxon>
        <taxon>Bacillota</taxon>
        <taxon>Bacilli</taxon>
        <taxon>Bacillales</taxon>
        <taxon>Paenibacillaceae</taxon>
        <taxon>Cohnella</taxon>
    </lineage>
</organism>
<accession>A0A3T1DBQ8</accession>
<keyword evidence="5 7" id="KW-1133">Transmembrane helix</keyword>
<dbReference type="PANTHER" id="PTHR43744:SF9">
    <property type="entry name" value="POLYGALACTURONAN_RHAMNOGALACTURONAN TRANSPORT SYSTEM PERMEASE PROTEIN YTCP"/>
    <property type="match status" value="1"/>
</dbReference>
<keyword evidence="10" id="KW-1185">Reference proteome</keyword>
<evidence type="ECO:0000256" key="3">
    <source>
        <dbReference type="ARBA" id="ARBA00022475"/>
    </source>
</evidence>
<dbReference type="InterPro" id="IPR000515">
    <property type="entry name" value="MetI-like"/>
</dbReference>
<sequence length="294" mass="33552">MRTEKGSIFRVVTHSILGLVAVAMILPLVLVVAVSFSDENTVIRNGYQFIPSEFSLKGYQVVFQNPTMLLNAYGVTICITLIGTVISLMFTAMIAYVMSRKDYRYRRATTFYVVFTMLFNGGLVPFYILIVKYLHLKDTMWVLFIPYLLNPFYVLIMKGFLDRLPTEIIESAKMDGAGEYRTFFRIVLPLSTPALATVGLFISFVYWNDWWLGLLFVNQENLVSLQLMLYRTMNSIEFYAANAQYLSGNVDISQFPSITTRMALAVLGAGPMMFVFPFFQKYFVKGLTMGSLKE</sequence>
<feature type="transmembrane region" description="Helical" evidence="7">
    <location>
        <begin position="72"/>
        <end position="98"/>
    </location>
</feature>
<dbReference type="AlphaFoldDB" id="A0A3T1DBQ8"/>
<feature type="domain" description="ABC transmembrane type-1" evidence="8">
    <location>
        <begin position="73"/>
        <end position="276"/>
    </location>
</feature>
<evidence type="ECO:0000259" key="8">
    <source>
        <dbReference type="PROSITE" id="PS50928"/>
    </source>
</evidence>
<dbReference type="RefSeq" id="WP_130614285.1">
    <property type="nucleotide sequence ID" value="NZ_AP019400.1"/>
</dbReference>
<dbReference type="CDD" id="cd06261">
    <property type="entry name" value="TM_PBP2"/>
    <property type="match status" value="1"/>
</dbReference>
<dbReference type="InterPro" id="IPR035906">
    <property type="entry name" value="MetI-like_sf"/>
</dbReference>
<gene>
    <name evidence="9" type="ORF">KCTCHS21_49310</name>
</gene>
<dbReference type="Proteomes" id="UP000289856">
    <property type="component" value="Chromosome"/>
</dbReference>
<evidence type="ECO:0000313" key="10">
    <source>
        <dbReference type="Proteomes" id="UP000289856"/>
    </source>
</evidence>
<keyword evidence="3" id="KW-1003">Cell membrane</keyword>
<evidence type="ECO:0000256" key="4">
    <source>
        <dbReference type="ARBA" id="ARBA00022692"/>
    </source>
</evidence>
<comment type="similarity">
    <text evidence="7">Belongs to the binding-protein-dependent transport system permease family.</text>
</comment>
<feature type="transmembrane region" description="Helical" evidence="7">
    <location>
        <begin position="258"/>
        <end position="279"/>
    </location>
</feature>
<dbReference type="GO" id="GO:0055085">
    <property type="term" value="P:transmembrane transport"/>
    <property type="evidence" value="ECO:0007669"/>
    <property type="project" value="InterPro"/>
</dbReference>
<dbReference type="PANTHER" id="PTHR43744">
    <property type="entry name" value="ABC TRANSPORTER PERMEASE PROTEIN MG189-RELATED-RELATED"/>
    <property type="match status" value="1"/>
</dbReference>
<dbReference type="KEGG" id="cohn:KCTCHS21_49310"/>
<evidence type="ECO:0000256" key="5">
    <source>
        <dbReference type="ARBA" id="ARBA00022989"/>
    </source>
</evidence>
<comment type="subcellular location">
    <subcellularLocation>
        <location evidence="1 7">Cell membrane</location>
        <topology evidence="1 7">Multi-pass membrane protein</topology>
    </subcellularLocation>
</comment>
<evidence type="ECO:0000256" key="2">
    <source>
        <dbReference type="ARBA" id="ARBA00022448"/>
    </source>
</evidence>